<proteinExistence type="inferred from homology"/>
<organism evidence="12">
    <name type="scientific">marine metagenome</name>
    <dbReference type="NCBI Taxonomy" id="408172"/>
    <lineage>
        <taxon>unclassified sequences</taxon>
        <taxon>metagenomes</taxon>
        <taxon>ecological metagenomes</taxon>
    </lineage>
</organism>
<gene>
    <name evidence="12" type="ORF">METZ01_LOCUS357733</name>
</gene>
<evidence type="ECO:0000256" key="9">
    <source>
        <dbReference type="ARBA" id="ARBA00023146"/>
    </source>
</evidence>
<evidence type="ECO:0000256" key="1">
    <source>
        <dbReference type="ARBA" id="ARBA00008226"/>
    </source>
</evidence>
<dbReference type="EMBL" id="UINC01126412">
    <property type="protein sequence ID" value="SVD04879.1"/>
    <property type="molecule type" value="Genomic_DNA"/>
</dbReference>
<sequence length="315" mass="36887">VPRPITPDDFPEIEKHMKTLIKANEPFIQEGWAFDQAREWFGARDQKFKLELIDGLSNQDTDSAGEGISNDGVSVYHSGNFTDLCKGPHVEKTRECRHFKLLRVSGAYWRADQNREQLQRIYGTAWSTKDELRNYLRMLEEAEKRDHRRLGKQLDLFQTHPESAGAIFWLPKGTIVYNKLAEKARKLYQNEGYHEVRTPLIYDKSLWETSGHWEHFRDDMFTFPNEVGDPSSGLKPMNCPAHMLIFKSKRHSYRDLPYRLHDQGVLHRNEVTGALSGLTRVRQFCQDDAHNFVMSEQIEEEHNRIIGLIRRIYKA</sequence>
<dbReference type="GO" id="GO:0005524">
    <property type="term" value="F:ATP binding"/>
    <property type="evidence" value="ECO:0007669"/>
    <property type="project" value="UniProtKB-KW"/>
</dbReference>
<keyword evidence="6" id="KW-0862">Zinc</keyword>
<protein>
    <recommendedName>
        <fullName evidence="2">threonine--tRNA ligase</fullName>
        <ecNumber evidence="2">6.1.1.3</ecNumber>
    </recommendedName>
</protein>
<dbReference type="Pfam" id="PF00587">
    <property type="entry name" value="tRNA-synt_2b"/>
    <property type="match status" value="1"/>
</dbReference>
<dbReference type="InterPro" id="IPR045864">
    <property type="entry name" value="aa-tRNA-synth_II/BPL/LPL"/>
</dbReference>
<evidence type="ECO:0000256" key="4">
    <source>
        <dbReference type="ARBA" id="ARBA00022723"/>
    </source>
</evidence>
<dbReference type="Gene3D" id="3.30.54.20">
    <property type="match status" value="1"/>
</dbReference>
<keyword evidence="5" id="KW-0547">Nucleotide-binding</keyword>
<keyword evidence="4" id="KW-0479">Metal-binding</keyword>
<dbReference type="SUPFAM" id="SSF55681">
    <property type="entry name" value="Class II aaRS and biotin synthetases"/>
    <property type="match status" value="1"/>
</dbReference>
<evidence type="ECO:0000256" key="3">
    <source>
        <dbReference type="ARBA" id="ARBA00022598"/>
    </source>
</evidence>
<evidence type="ECO:0000256" key="6">
    <source>
        <dbReference type="ARBA" id="ARBA00022833"/>
    </source>
</evidence>
<evidence type="ECO:0000256" key="7">
    <source>
        <dbReference type="ARBA" id="ARBA00022840"/>
    </source>
</evidence>
<dbReference type="PRINTS" id="PR01047">
    <property type="entry name" value="TRNASYNTHTHR"/>
</dbReference>
<dbReference type="InterPro" id="IPR018163">
    <property type="entry name" value="Thr/Ala-tRNA-synth_IIc_edit"/>
</dbReference>
<evidence type="ECO:0000256" key="5">
    <source>
        <dbReference type="ARBA" id="ARBA00022741"/>
    </source>
</evidence>
<evidence type="ECO:0000259" key="11">
    <source>
        <dbReference type="PROSITE" id="PS50862"/>
    </source>
</evidence>
<evidence type="ECO:0000256" key="2">
    <source>
        <dbReference type="ARBA" id="ARBA00013163"/>
    </source>
</evidence>
<dbReference type="FunFam" id="3.30.930.10:FF:000002">
    <property type="entry name" value="Threonine--tRNA ligase"/>
    <property type="match status" value="1"/>
</dbReference>
<dbReference type="PROSITE" id="PS50862">
    <property type="entry name" value="AA_TRNA_LIGASE_II"/>
    <property type="match status" value="1"/>
</dbReference>
<dbReference type="InterPro" id="IPR002320">
    <property type="entry name" value="Thr-tRNA-ligase_IIa"/>
</dbReference>
<dbReference type="AlphaFoldDB" id="A0A382S4P1"/>
<dbReference type="SUPFAM" id="SSF55186">
    <property type="entry name" value="ThrRS/AlaRS common domain"/>
    <property type="match status" value="1"/>
</dbReference>
<dbReference type="InterPro" id="IPR006195">
    <property type="entry name" value="aa-tRNA-synth_II"/>
</dbReference>
<dbReference type="Gene3D" id="3.30.930.10">
    <property type="entry name" value="Bira Bifunctional Protein, Domain 2"/>
    <property type="match status" value="1"/>
</dbReference>
<reference evidence="12" key="1">
    <citation type="submission" date="2018-05" db="EMBL/GenBank/DDBJ databases">
        <authorList>
            <person name="Lanie J.A."/>
            <person name="Ng W.-L."/>
            <person name="Kazmierczak K.M."/>
            <person name="Andrzejewski T.M."/>
            <person name="Davidsen T.M."/>
            <person name="Wayne K.J."/>
            <person name="Tettelin H."/>
            <person name="Glass J.I."/>
            <person name="Rusch D."/>
            <person name="Podicherti R."/>
            <person name="Tsui H.-C.T."/>
            <person name="Winkler M.E."/>
        </authorList>
    </citation>
    <scope>NUCLEOTIDE SEQUENCE</scope>
</reference>
<comment type="similarity">
    <text evidence="1">Belongs to the class-II aminoacyl-tRNA synthetase family.</text>
</comment>
<feature type="non-terminal residue" evidence="12">
    <location>
        <position position="1"/>
    </location>
</feature>
<dbReference type="Gene3D" id="3.30.980.10">
    <property type="entry name" value="Threonyl-trna Synthetase, Chain A, domain 2"/>
    <property type="match status" value="1"/>
</dbReference>
<evidence type="ECO:0000256" key="8">
    <source>
        <dbReference type="ARBA" id="ARBA00022917"/>
    </source>
</evidence>
<keyword evidence="9" id="KW-0030">Aminoacyl-tRNA synthetase</keyword>
<comment type="catalytic activity">
    <reaction evidence="10">
        <text>tRNA(Thr) + L-threonine + ATP = L-threonyl-tRNA(Thr) + AMP + diphosphate + H(+)</text>
        <dbReference type="Rhea" id="RHEA:24624"/>
        <dbReference type="Rhea" id="RHEA-COMP:9670"/>
        <dbReference type="Rhea" id="RHEA-COMP:9704"/>
        <dbReference type="ChEBI" id="CHEBI:15378"/>
        <dbReference type="ChEBI" id="CHEBI:30616"/>
        <dbReference type="ChEBI" id="CHEBI:33019"/>
        <dbReference type="ChEBI" id="CHEBI:57926"/>
        <dbReference type="ChEBI" id="CHEBI:78442"/>
        <dbReference type="ChEBI" id="CHEBI:78534"/>
        <dbReference type="ChEBI" id="CHEBI:456215"/>
        <dbReference type="EC" id="6.1.1.3"/>
    </reaction>
</comment>
<dbReference type="GO" id="GO:0006435">
    <property type="term" value="P:threonyl-tRNA aminoacylation"/>
    <property type="evidence" value="ECO:0007669"/>
    <property type="project" value="InterPro"/>
</dbReference>
<name>A0A382S4P1_9ZZZZ</name>
<dbReference type="GO" id="GO:0005737">
    <property type="term" value="C:cytoplasm"/>
    <property type="evidence" value="ECO:0007669"/>
    <property type="project" value="InterPro"/>
</dbReference>
<dbReference type="SMART" id="SM00863">
    <property type="entry name" value="tRNA_SAD"/>
    <property type="match status" value="1"/>
</dbReference>
<dbReference type="InterPro" id="IPR012947">
    <property type="entry name" value="tRNA_SAD"/>
</dbReference>
<feature type="non-terminal residue" evidence="12">
    <location>
        <position position="315"/>
    </location>
</feature>
<keyword evidence="8" id="KW-0648">Protein biosynthesis</keyword>
<keyword evidence="3" id="KW-0436">Ligase</keyword>
<feature type="domain" description="Aminoacyl-transfer RNA synthetases class-II family profile" evidence="11">
    <location>
        <begin position="146"/>
        <end position="315"/>
    </location>
</feature>
<dbReference type="PANTHER" id="PTHR11451">
    <property type="entry name" value="THREONINE-TRNA LIGASE"/>
    <property type="match status" value="1"/>
</dbReference>
<dbReference type="GO" id="GO:0046872">
    <property type="term" value="F:metal ion binding"/>
    <property type="evidence" value="ECO:0007669"/>
    <property type="project" value="UniProtKB-KW"/>
</dbReference>
<dbReference type="EC" id="6.1.1.3" evidence="2"/>
<dbReference type="PANTHER" id="PTHR11451:SF44">
    <property type="entry name" value="THREONINE--TRNA LIGASE, CHLOROPLASTIC_MITOCHONDRIAL 2"/>
    <property type="match status" value="1"/>
</dbReference>
<evidence type="ECO:0000313" key="12">
    <source>
        <dbReference type="EMBL" id="SVD04879.1"/>
    </source>
</evidence>
<accession>A0A382S4P1</accession>
<dbReference type="GO" id="GO:0004829">
    <property type="term" value="F:threonine-tRNA ligase activity"/>
    <property type="evidence" value="ECO:0007669"/>
    <property type="project" value="UniProtKB-EC"/>
</dbReference>
<dbReference type="Pfam" id="PF07973">
    <property type="entry name" value="tRNA_SAD"/>
    <property type="match status" value="1"/>
</dbReference>
<keyword evidence="7" id="KW-0067">ATP-binding</keyword>
<evidence type="ECO:0000256" key="10">
    <source>
        <dbReference type="ARBA" id="ARBA00049515"/>
    </source>
</evidence>
<dbReference type="InterPro" id="IPR002314">
    <property type="entry name" value="aa-tRNA-synt_IIb"/>
</dbReference>